<dbReference type="EMBL" id="JAQIZT010000006">
    <property type="protein sequence ID" value="KAJ6992886.1"/>
    <property type="molecule type" value="Genomic_DNA"/>
</dbReference>
<reference evidence="1" key="1">
    <citation type="journal article" date="2023" name="Mol. Ecol. Resour.">
        <title>Chromosome-level genome assembly of a triploid poplar Populus alba 'Berolinensis'.</title>
        <authorList>
            <person name="Chen S."/>
            <person name="Yu Y."/>
            <person name="Wang X."/>
            <person name="Wang S."/>
            <person name="Zhang T."/>
            <person name="Zhou Y."/>
            <person name="He R."/>
            <person name="Meng N."/>
            <person name="Wang Y."/>
            <person name="Liu W."/>
            <person name="Liu Z."/>
            <person name="Liu J."/>
            <person name="Guo Q."/>
            <person name="Huang H."/>
            <person name="Sederoff R.R."/>
            <person name="Wang G."/>
            <person name="Qu G."/>
            <person name="Chen S."/>
        </authorList>
    </citation>
    <scope>NUCLEOTIDE SEQUENCE</scope>
    <source>
        <strain evidence="1">SC-2020</strain>
    </source>
</reference>
<sequence>MVRFIYPGAVQVVYQIFFSNERLWLKENFKGSVLDLLISADGLVRWTNLKSFKPLIIWSSWANQRLKWNVNESLTRKPSDPDIEGVLRDHKGMVTYICYDHHGDFRVSSFFEVKVDILISLICEGYKVYVLKK</sequence>
<evidence type="ECO:0000313" key="1">
    <source>
        <dbReference type="EMBL" id="KAJ6992886.1"/>
    </source>
</evidence>
<gene>
    <name evidence="1" type="ORF">NC653_016101</name>
</gene>
<comment type="caution">
    <text evidence="1">The sequence shown here is derived from an EMBL/GenBank/DDBJ whole genome shotgun (WGS) entry which is preliminary data.</text>
</comment>
<name>A0AAD6QM50_9ROSI</name>
<accession>A0AAD6QM50</accession>
<dbReference type="Proteomes" id="UP001164929">
    <property type="component" value="Chromosome 6"/>
</dbReference>
<dbReference type="AlphaFoldDB" id="A0AAD6QM50"/>
<evidence type="ECO:0000313" key="2">
    <source>
        <dbReference type="Proteomes" id="UP001164929"/>
    </source>
</evidence>
<proteinExistence type="predicted"/>
<protein>
    <submittedName>
        <fullName evidence="1">Uncharacterized protein</fullName>
    </submittedName>
</protein>
<organism evidence="1 2">
    <name type="scientific">Populus alba x Populus x berolinensis</name>
    <dbReference type="NCBI Taxonomy" id="444605"/>
    <lineage>
        <taxon>Eukaryota</taxon>
        <taxon>Viridiplantae</taxon>
        <taxon>Streptophyta</taxon>
        <taxon>Embryophyta</taxon>
        <taxon>Tracheophyta</taxon>
        <taxon>Spermatophyta</taxon>
        <taxon>Magnoliopsida</taxon>
        <taxon>eudicotyledons</taxon>
        <taxon>Gunneridae</taxon>
        <taxon>Pentapetalae</taxon>
        <taxon>rosids</taxon>
        <taxon>fabids</taxon>
        <taxon>Malpighiales</taxon>
        <taxon>Salicaceae</taxon>
        <taxon>Saliceae</taxon>
        <taxon>Populus</taxon>
    </lineage>
</organism>
<keyword evidence="2" id="KW-1185">Reference proteome</keyword>